<evidence type="ECO:0000313" key="2">
    <source>
        <dbReference type="EMBL" id="AEI38969.1"/>
    </source>
</evidence>
<evidence type="ECO:0000256" key="1">
    <source>
        <dbReference type="SAM" id="Phobius"/>
    </source>
</evidence>
<feature type="transmembrane region" description="Helical" evidence="1">
    <location>
        <begin position="69"/>
        <end position="87"/>
    </location>
</feature>
<feature type="transmembrane region" description="Helical" evidence="1">
    <location>
        <begin position="134"/>
        <end position="157"/>
    </location>
</feature>
<accession>F8FND2</accession>
<evidence type="ECO:0000313" key="3">
    <source>
        <dbReference type="Proteomes" id="UP000006620"/>
    </source>
</evidence>
<keyword evidence="1" id="KW-0812">Transmembrane</keyword>
<protein>
    <submittedName>
        <fullName evidence="2">Uncharacterized protein</fullName>
    </submittedName>
</protein>
<dbReference type="AlphaFoldDB" id="F8FND2"/>
<sequence>MTRRRLTWTALSLGLYGLLTLGAGLLAAEADPADQGSLYPMAANLLTGPQFLVKGLLGEGNIITYRFDLLPFLLGGLVWLLLTFLTLRRLERKPDAHGLMGLGFTLAGVEIVLALLTVGFVMTVPSLFEPFLRLAGGLLIWGLFGLLLIGIGLIRYVQELSGSRG</sequence>
<reference evidence="2 3" key="2">
    <citation type="journal article" date="2013" name="Genome Announc.">
        <title>Genome Sequence of Growth-Improving Paenibacillus mucilaginosus Strain KNP414.</title>
        <authorList>
            <person name="Lu J.J."/>
            <person name="Wang J.F."/>
            <person name="Hu X.F."/>
        </authorList>
    </citation>
    <scope>NUCLEOTIDE SEQUENCE [LARGE SCALE GENOMIC DNA]</scope>
    <source>
        <strain evidence="2 3">KNP414</strain>
    </source>
</reference>
<keyword evidence="1" id="KW-1133">Transmembrane helix</keyword>
<feature type="transmembrane region" description="Helical" evidence="1">
    <location>
        <begin position="99"/>
        <end position="122"/>
    </location>
</feature>
<proteinExistence type="predicted"/>
<name>F8FND2_PAEMK</name>
<organism evidence="2 3">
    <name type="scientific">Paenibacillus mucilaginosus (strain KNP414)</name>
    <dbReference type="NCBI Taxonomy" id="1036673"/>
    <lineage>
        <taxon>Bacteria</taxon>
        <taxon>Bacillati</taxon>
        <taxon>Bacillota</taxon>
        <taxon>Bacilli</taxon>
        <taxon>Bacillales</taxon>
        <taxon>Paenibacillaceae</taxon>
        <taxon>Paenibacillus</taxon>
    </lineage>
</organism>
<dbReference type="EMBL" id="CP002869">
    <property type="protein sequence ID" value="AEI38969.1"/>
    <property type="molecule type" value="Genomic_DNA"/>
</dbReference>
<dbReference type="RefSeq" id="WP_013914135.1">
    <property type="nucleotide sequence ID" value="NC_015690.1"/>
</dbReference>
<reference evidence="3" key="1">
    <citation type="submission" date="2011-06" db="EMBL/GenBank/DDBJ databases">
        <title>Complete genome sequence of Paenibacillus mucilaginosus KNP414.</title>
        <authorList>
            <person name="Wang J."/>
            <person name="Hu S."/>
            <person name="Hu X."/>
            <person name="Zhang B."/>
            <person name="Dong D."/>
            <person name="Zhang S."/>
            <person name="Zhao K."/>
            <person name="Wu D."/>
        </authorList>
    </citation>
    <scope>NUCLEOTIDE SEQUENCE [LARGE SCALE GENOMIC DNA]</scope>
    <source>
        <strain evidence="3">KNP414</strain>
    </source>
</reference>
<dbReference type="PATRIC" id="fig|1036673.3.peg.300"/>
<dbReference type="KEGG" id="pms:KNP414_00344"/>
<dbReference type="Proteomes" id="UP000006620">
    <property type="component" value="Chromosome"/>
</dbReference>
<keyword evidence="1" id="KW-0472">Membrane</keyword>
<dbReference type="HOGENOM" id="CLU_1609191_0_0_9"/>
<gene>
    <name evidence="2" type="ordered locus">KNP414_00344</name>
</gene>